<dbReference type="GO" id="GO:0030246">
    <property type="term" value="F:carbohydrate binding"/>
    <property type="evidence" value="ECO:0007669"/>
    <property type="project" value="UniProtKB-KW"/>
</dbReference>
<dbReference type="Proteomes" id="UP000823561">
    <property type="component" value="Chromosome 3"/>
</dbReference>
<evidence type="ECO:0000313" key="4">
    <source>
        <dbReference type="EMBL" id="KAG5283524.1"/>
    </source>
</evidence>
<gene>
    <name evidence="4" type="ORF">AALO_G00043010</name>
</gene>
<dbReference type="AlphaFoldDB" id="A0AAV6HAF4"/>
<name>A0AAV6HAF4_9TELE</name>
<keyword evidence="5" id="KW-1185">Reference proteome</keyword>
<evidence type="ECO:0008006" key="6">
    <source>
        <dbReference type="Google" id="ProtNLM"/>
    </source>
</evidence>
<comment type="similarity">
    <text evidence="2">Belongs to the tectonin family.</text>
</comment>
<proteinExistence type="inferred from homology"/>
<sequence length="274" mass="29784">MKIKLSSALLALLSISLAASQSIVHNCKEVTLRNVQQIDAGAGQVIAVDRSRRVFHLHGSSWLYMNNYMQHASVGPTGIWGVDRQGYINKVVAGKWTRTSVNQMRQVDAGGDQFVAATGILDQQMVTAVLRGSAICVNRTSAVGFMTPGNSVSTFWITAGYLKYYSCGPNSCWAVNNKDEVFVTKRVDPRTCKGSNVLSKVAGTLSMVEVATDGSVYGVNSKGQILRRNGISIQRPKGTSWIKIDVCLPARHVSYDLGRLWVVTKTGIALECLI</sequence>
<keyword evidence="3" id="KW-0732">Signal</keyword>
<evidence type="ECO:0000256" key="1">
    <source>
        <dbReference type="ARBA" id="ARBA00022734"/>
    </source>
</evidence>
<evidence type="ECO:0000313" key="5">
    <source>
        <dbReference type="Proteomes" id="UP000823561"/>
    </source>
</evidence>
<comment type="caution">
    <text evidence="4">The sequence shown here is derived from an EMBL/GenBank/DDBJ whole genome shotgun (WGS) entry which is preliminary data.</text>
</comment>
<accession>A0AAV6HAF4</accession>
<evidence type="ECO:0000256" key="3">
    <source>
        <dbReference type="SAM" id="SignalP"/>
    </source>
</evidence>
<dbReference type="InterPro" id="IPR051513">
    <property type="entry name" value="Tectonin_beta-prop"/>
</dbReference>
<keyword evidence="1" id="KW-0430">Lectin</keyword>
<dbReference type="InterPro" id="IPR006624">
    <property type="entry name" value="Beta-propeller_rpt_TECPR"/>
</dbReference>
<dbReference type="EMBL" id="JADWDJ010000003">
    <property type="protein sequence ID" value="KAG5283524.1"/>
    <property type="molecule type" value="Genomic_DNA"/>
</dbReference>
<organism evidence="4 5">
    <name type="scientific">Alosa alosa</name>
    <name type="common">allis shad</name>
    <dbReference type="NCBI Taxonomy" id="278164"/>
    <lineage>
        <taxon>Eukaryota</taxon>
        <taxon>Metazoa</taxon>
        <taxon>Chordata</taxon>
        <taxon>Craniata</taxon>
        <taxon>Vertebrata</taxon>
        <taxon>Euteleostomi</taxon>
        <taxon>Actinopterygii</taxon>
        <taxon>Neopterygii</taxon>
        <taxon>Teleostei</taxon>
        <taxon>Clupei</taxon>
        <taxon>Clupeiformes</taxon>
        <taxon>Clupeoidei</taxon>
        <taxon>Clupeidae</taxon>
        <taxon>Alosa</taxon>
    </lineage>
</organism>
<reference evidence="4" key="1">
    <citation type="submission" date="2020-10" db="EMBL/GenBank/DDBJ databases">
        <title>Chromosome-scale genome assembly of the Allis shad, Alosa alosa.</title>
        <authorList>
            <person name="Margot Z."/>
            <person name="Christophe K."/>
            <person name="Cabau C."/>
            <person name="Louis A."/>
            <person name="Berthelot C."/>
            <person name="Parey E."/>
            <person name="Roest Crollius H."/>
            <person name="Montfort J."/>
            <person name="Robinson-Rechavi M."/>
            <person name="Bucao C."/>
            <person name="Bouchez O."/>
            <person name="Gislard M."/>
            <person name="Lluch J."/>
            <person name="Milhes M."/>
            <person name="Lampietro C."/>
            <person name="Lopez Roques C."/>
            <person name="Donnadieu C."/>
            <person name="Braasch I."/>
            <person name="Desvignes T."/>
            <person name="Postlethwait J."/>
            <person name="Bobe J."/>
            <person name="Guiguen Y."/>
        </authorList>
    </citation>
    <scope>NUCLEOTIDE SEQUENCE</scope>
    <source>
        <strain evidence="4">M-15738</strain>
        <tissue evidence="4">Blood</tissue>
    </source>
</reference>
<dbReference type="PANTHER" id="PTHR23250:SF3">
    <property type="entry name" value="FISH-EGG LECTIN-LIKE ISOFORM X1-RELATED"/>
    <property type="match status" value="1"/>
</dbReference>
<feature type="signal peptide" evidence="3">
    <location>
        <begin position="1"/>
        <end position="20"/>
    </location>
</feature>
<feature type="chain" id="PRO_5043730952" description="Fish-egg lectin-like" evidence="3">
    <location>
        <begin position="21"/>
        <end position="274"/>
    </location>
</feature>
<evidence type="ECO:0000256" key="2">
    <source>
        <dbReference type="ARBA" id="ARBA00038331"/>
    </source>
</evidence>
<dbReference type="PANTHER" id="PTHR23250">
    <property type="entry name" value="DYSFERLIN-RELATED"/>
    <property type="match status" value="1"/>
</dbReference>
<dbReference type="Pfam" id="PF19193">
    <property type="entry name" value="Tectonin"/>
    <property type="match status" value="1"/>
</dbReference>
<protein>
    <recommendedName>
        <fullName evidence="6">Fish-egg lectin-like</fullName>
    </recommendedName>
</protein>
<dbReference type="SMART" id="SM00706">
    <property type="entry name" value="TECPR"/>
    <property type="match status" value="4"/>
</dbReference>